<gene>
    <name evidence="3" type="ORF">CBW65_06895</name>
</gene>
<dbReference type="InterPro" id="IPR011051">
    <property type="entry name" value="RmlC_Cupin_sf"/>
</dbReference>
<dbReference type="Gene3D" id="2.60.120.10">
    <property type="entry name" value="Jelly Rolls"/>
    <property type="match status" value="1"/>
</dbReference>
<dbReference type="KEGG" id="tum:CBW65_06895"/>
<reference evidence="4" key="1">
    <citation type="submission" date="2017-05" db="EMBL/GenBank/DDBJ databases">
        <authorList>
            <person name="Sung H."/>
        </authorList>
    </citation>
    <scope>NUCLEOTIDE SEQUENCE [LARGE SCALE GENOMIC DNA]</scope>
    <source>
        <strain evidence="4">AR23208</strain>
    </source>
</reference>
<evidence type="ECO:0000313" key="3">
    <source>
        <dbReference type="EMBL" id="ARU60852.1"/>
    </source>
</evidence>
<keyword evidence="1" id="KW-0479">Metal-binding</keyword>
<keyword evidence="4" id="KW-1185">Reference proteome</keyword>
<protein>
    <submittedName>
        <fullName evidence="3">Mannose-6-phosphate isomerase</fullName>
    </submittedName>
</protein>
<organism evidence="3 4">
    <name type="scientific">Tumebacillus avium</name>
    <dbReference type="NCBI Taxonomy" id="1903704"/>
    <lineage>
        <taxon>Bacteria</taxon>
        <taxon>Bacillati</taxon>
        <taxon>Bacillota</taxon>
        <taxon>Bacilli</taxon>
        <taxon>Bacillales</taxon>
        <taxon>Alicyclobacillaceae</taxon>
        <taxon>Tumebacillus</taxon>
    </lineage>
</organism>
<evidence type="ECO:0000256" key="1">
    <source>
        <dbReference type="ARBA" id="ARBA00022723"/>
    </source>
</evidence>
<dbReference type="PANTHER" id="PTHR35848">
    <property type="entry name" value="OXALATE-BINDING PROTEIN"/>
    <property type="match status" value="1"/>
</dbReference>
<dbReference type="InterPro" id="IPR013096">
    <property type="entry name" value="Cupin_2"/>
</dbReference>
<name>A0A1Y0IK17_9BACL</name>
<feature type="domain" description="Cupin type-2" evidence="2">
    <location>
        <begin position="42"/>
        <end position="109"/>
    </location>
</feature>
<keyword evidence="3" id="KW-0413">Isomerase</keyword>
<dbReference type="AlphaFoldDB" id="A0A1Y0IK17"/>
<dbReference type="PANTHER" id="PTHR35848:SF6">
    <property type="entry name" value="CUPIN TYPE-2 DOMAIN-CONTAINING PROTEIN"/>
    <property type="match status" value="1"/>
</dbReference>
<dbReference type="InterPro" id="IPR051610">
    <property type="entry name" value="GPI/OXD"/>
</dbReference>
<dbReference type="RefSeq" id="WP_087456241.1">
    <property type="nucleotide sequence ID" value="NZ_CP021434.1"/>
</dbReference>
<dbReference type="InterPro" id="IPR014710">
    <property type="entry name" value="RmlC-like_jellyroll"/>
</dbReference>
<dbReference type="CDD" id="cd02224">
    <property type="entry name" value="cupin_SPO2919-like"/>
    <property type="match status" value="1"/>
</dbReference>
<dbReference type="EMBL" id="CP021434">
    <property type="protein sequence ID" value="ARU60852.1"/>
    <property type="molecule type" value="Genomic_DNA"/>
</dbReference>
<evidence type="ECO:0000313" key="4">
    <source>
        <dbReference type="Proteomes" id="UP000195437"/>
    </source>
</evidence>
<sequence length="154" mass="17126">MTKIHNLSNMPDGTDDTLGPMRTLYLGQAAGSEKLYVNIDYVEPGAKSTKFHSHSEQEEFFMILKGNGTLRLNDEEHQVKQGDFIAKPAGKGIAHQFINTGTDVLEILDCGLQTKEDICVYPDEDVVYIRSMRKDFKLGDAIADFTSDPNAPTK</sequence>
<dbReference type="OrthoDB" id="9797047at2"/>
<dbReference type="SUPFAM" id="SSF51182">
    <property type="entry name" value="RmlC-like cupins"/>
    <property type="match status" value="1"/>
</dbReference>
<proteinExistence type="predicted"/>
<dbReference type="Proteomes" id="UP000195437">
    <property type="component" value="Chromosome"/>
</dbReference>
<evidence type="ECO:0000259" key="2">
    <source>
        <dbReference type="Pfam" id="PF07883"/>
    </source>
</evidence>
<dbReference type="Pfam" id="PF07883">
    <property type="entry name" value="Cupin_2"/>
    <property type="match status" value="1"/>
</dbReference>
<dbReference type="GO" id="GO:0016853">
    <property type="term" value="F:isomerase activity"/>
    <property type="evidence" value="ECO:0007669"/>
    <property type="project" value="UniProtKB-KW"/>
</dbReference>
<dbReference type="GO" id="GO:0046872">
    <property type="term" value="F:metal ion binding"/>
    <property type="evidence" value="ECO:0007669"/>
    <property type="project" value="UniProtKB-KW"/>
</dbReference>
<accession>A0A1Y0IK17</accession>